<protein>
    <submittedName>
        <fullName evidence="2">PD-(D/E)XK nuclease superfamily protein</fullName>
    </submittedName>
</protein>
<dbReference type="Pfam" id="PF12705">
    <property type="entry name" value="PDDEXK_1"/>
    <property type="match status" value="1"/>
</dbReference>
<organism evidence="2 3">
    <name type="scientific">Halostagnicola kamekurae</name>
    <dbReference type="NCBI Taxonomy" id="619731"/>
    <lineage>
        <taxon>Archaea</taxon>
        <taxon>Methanobacteriati</taxon>
        <taxon>Methanobacteriota</taxon>
        <taxon>Stenosarchaea group</taxon>
        <taxon>Halobacteria</taxon>
        <taxon>Halobacteriales</taxon>
        <taxon>Natrialbaceae</taxon>
        <taxon>Halostagnicola</taxon>
    </lineage>
</organism>
<reference evidence="3" key="1">
    <citation type="submission" date="2016-10" db="EMBL/GenBank/DDBJ databases">
        <authorList>
            <person name="Varghese N."/>
            <person name="Submissions S."/>
        </authorList>
    </citation>
    <scope>NUCLEOTIDE SEQUENCE [LARGE SCALE GENOMIC DNA]</scope>
    <source>
        <strain evidence="3">DSM 22427</strain>
    </source>
</reference>
<dbReference type="Proteomes" id="UP000199199">
    <property type="component" value="Unassembled WGS sequence"/>
</dbReference>
<dbReference type="InterPro" id="IPR038726">
    <property type="entry name" value="PDDEXK_AddAB-type"/>
</dbReference>
<evidence type="ECO:0000313" key="2">
    <source>
        <dbReference type="EMBL" id="SFS42187.1"/>
    </source>
</evidence>
<gene>
    <name evidence="2" type="ORF">SAMN04488556_0707</name>
</gene>
<dbReference type="OrthoDB" id="275334at2157"/>
<dbReference type="RefSeq" id="WP_092901602.1">
    <property type="nucleotide sequence ID" value="NZ_FOZS01000001.1"/>
</dbReference>
<evidence type="ECO:0000259" key="1">
    <source>
        <dbReference type="Pfam" id="PF12705"/>
    </source>
</evidence>
<evidence type="ECO:0000313" key="3">
    <source>
        <dbReference type="Proteomes" id="UP000199199"/>
    </source>
</evidence>
<feature type="domain" description="PD-(D/E)XK endonuclease-like" evidence="1">
    <location>
        <begin position="5"/>
        <end position="108"/>
    </location>
</feature>
<proteinExistence type="predicted"/>
<dbReference type="AlphaFoldDB" id="A0A1I6PPQ9"/>
<keyword evidence="3" id="KW-1185">Reference proteome</keyword>
<accession>A0A1I6PPQ9</accession>
<name>A0A1I6PPQ9_9EURY</name>
<sequence>MSERTLSVDALETYLRCPRRYAFAHVDEVRRPTADSDSSDRVDLARRAICDGLRTGELERDSLEEAMFERLATLWSEHDERFHSLAQRRFERRVLEATVRAYVEAVGTTHAAGIDELRSTSTAGELIGPALSLSSTVSISADEAATTRSITLESSVDYVVPDGASLVGVRFVPTVDSLGLLRYRSDWEGDVAELFADHFDPDDPTFEPGPVGTLLETAAVLDGLRELCDRLGLEGRTCRYVLIPLADRSRNSVNWVSETVETSVEAIDLTDVFLDHHTFGMTHEHRNETVEQRLASVVADLVSERREPASGWDQIETNSCPDCAYAVCCPRYISRRVGFDG</sequence>
<dbReference type="EMBL" id="FOZS01000001">
    <property type="protein sequence ID" value="SFS42187.1"/>
    <property type="molecule type" value="Genomic_DNA"/>
</dbReference>